<dbReference type="RefSeq" id="WP_003354372.1">
    <property type="nucleotide sequence ID" value="NZ_JH414757.1"/>
</dbReference>
<dbReference type="SUPFAM" id="SSF144083">
    <property type="entry name" value="Magnesium transport protein CorA, transmembrane region"/>
    <property type="match status" value="1"/>
</dbReference>
<keyword evidence="6 8" id="KW-1133">Transmembrane helix</keyword>
<comment type="subcellular location">
    <subcellularLocation>
        <location evidence="1">Cell membrane</location>
        <topology evidence="1">Multi-pass membrane protein</topology>
    </subcellularLocation>
    <subcellularLocation>
        <location evidence="8">Membrane</location>
        <topology evidence="8">Multi-pass membrane protein</topology>
    </subcellularLocation>
</comment>
<dbReference type="CDD" id="cd12831">
    <property type="entry name" value="TmCorA-like_u2"/>
    <property type="match status" value="1"/>
</dbReference>
<dbReference type="Pfam" id="PF01544">
    <property type="entry name" value="CorA"/>
    <property type="match status" value="1"/>
</dbReference>
<dbReference type="HOGENOM" id="CLU_007127_0_0_9"/>
<evidence type="ECO:0000256" key="3">
    <source>
        <dbReference type="ARBA" id="ARBA00022448"/>
    </source>
</evidence>
<keyword evidence="8" id="KW-0406">Ion transport</keyword>
<evidence type="ECO:0000313" key="9">
    <source>
        <dbReference type="EMBL" id="EHL77213.1"/>
    </source>
</evidence>
<keyword evidence="3 8" id="KW-0813">Transport</keyword>
<evidence type="ECO:0000256" key="1">
    <source>
        <dbReference type="ARBA" id="ARBA00004651"/>
    </source>
</evidence>
<dbReference type="InterPro" id="IPR045863">
    <property type="entry name" value="CorA_TM1_TM2"/>
</dbReference>
<keyword evidence="8" id="KW-0460">Magnesium</keyword>
<comment type="function">
    <text evidence="8">Mediates influx of magnesium ions.</text>
</comment>
<dbReference type="FunFam" id="1.20.58.340:FF:000012">
    <property type="entry name" value="Magnesium transport protein CorA"/>
    <property type="match status" value="1"/>
</dbReference>
<dbReference type="InterPro" id="IPR045861">
    <property type="entry name" value="CorA_cytoplasmic_dom"/>
</dbReference>
<dbReference type="PANTHER" id="PTHR46494:SF1">
    <property type="entry name" value="CORA FAMILY METAL ION TRANSPORTER (EUROFUNG)"/>
    <property type="match status" value="1"/>
</dbReference>
<evidence type="ECO:0000256" key="5">
    <source>
        <dbReference type="ARBA" id="ARBA00022692"/>
    </source>
</evidence>
<evidence type="ECO:0000256" key="7">
    <source>
        <dbReference type="ARBA" id="ARBA00023136"/>
    </source>
</evidence>
<reference evidence="9 10" key="1">
    <citation type="submission" date="2011-09" db="EMBL/GenBank/DDBJ databases">
        <title>The Genome Sequence of Bacillus smithii 7_3_47FAA.</title>
        <authorList>
            <consortium name="The Broad Institute Genome Sequencing Platform"/>
            <person name="Earl A."/>
            <person name="Ward D."/>
            <person name="Feldgarden M."/>
            <person name="Gevers D."/>
            <person name="Daigneault M."/>
            <person name="Strauss J."/>
            <person name="Allen-Vercoe E."/>
            <person name="Young S.K."/>
            <person name="Zeng Q."/>
            <person name="Gargeya S."/>
            <person name="Fitzgerald M."/>
            <person name="Haas B."/>
            <person name="Abouelleil A."/>
            <person name="Alvarado L."/>
            <person name="Arachchi H.M."/>
            <person name="Berlin A."/>
            <person name="Brown A."/>
            <person name="Chapman S.B."/>
            <person name="Chen Z."/>
            <person name="Dunbar C."/>
            <person name="Freedman E."/>
            <person name="Gearin G."/>
            <person name="Goldberg J."/>
            <person name="Griggs A."/>
            <person name="Gujja S."/>
            <person name="Heiman D."/>
            <person name="Howarth C."/>
            <person name="Larson L."/>
            <person name="Lui A."/>
            <person name="MacDonald P.J.P."/>
            <person name="Montmayeur A."/>
            <person name="Murphy C."/>
            <person name="Neiman D."/>
            <person name="Pearson M."/>
            <person name="Priest M."/>
            <person name="Roberts A."/>
            <person name="Saif S."/>
            <person name="Shea T."/>
            <person name="Shenoy N."/>
            <person name="Sisk P."/>
            <person name="Stolte C."/>
            <person name="Sykes S."/>
            <person name="Wortman J."/>
            <person name="Nusbaum C."/>
            <person name="Birren B."/>
        </authorList>
    </citation>
    <scope>NUCLEOTIDE SEQUENCE [LARGE SCALE GENOMIC DNA]</scope>
    <source>
        <strain evidence="9 10">7_3_47FAA</strain>
    </source>
</reference>
<evidence type="ECO:0000256" key="6">
    <source>
        <dbReference type="ARBA" id="ARBA00022989"/>
    </source>
</evidence>
<keyword evidence="4 8" id="KW-1003">Cell membrane</keyword>
<dbReference type="Proteomes" id="UP000011747">
    <property type="component" value="Unassembled WGS sequence"/>
</dbReference>
<proteinExistence type="inferred from homology"/>
<dbReference type="SUPFAM" id="SSF143865">
    <property type="entry name" value="CorA soluble domain-like"/>
    <property type="match status" value="1"/>
</dbReference>
<gene>
    <name evidence="8" type="primary">corA</name>
    <name evidence="9" type="ORF">HMPREF1015_00645</name>
</gene>
<evidence type="ECO:0000256" key="8">
    <source>
        <dbReference type="RuleBase" id="RU362010"/>
    </source>
</evidence>
<dbReference type="InterPro" id="IPR004488">
    <property type="entry name" value="Mg/Co-transport_prot_CorA"/>
</dbReference>
<dbReference type="PANTHER" id="PTHR46494">
    <property type="entry name" value="CORA FAMILY METAL ION TRANSPORTER (EUROFUNG)"/>
    <property type="match status" value="1"/>
</dbReference>
<comment type="similarity">
    <text evidence="2 8">Belongs to the CorA metal ion transporter (MIT) (TC 1.A.35) family.</text>
</comment>
<dbReference type="NCBIfam" id="TIGR00383">
    <property type="entry name" value="corA"/>
    <property type="match status" value="1"/>
</dbReference>
<feature type="transmembrane region" description="Helical" evidence="8">
    <location>
        <begin position="289"/>
        <end position="314"/>
    </location>
</feature>
<name>G9QM78_9BACI</name>
<sequence length="330" mass="39556">MIRTCAVDKDNQIVYDVPLRDLNNEHTVWYWVDFSEPTDQENSLLRDFFHFHPLAVEDCLDELIERPKVDFYKNYLFFLLHSIQQTTLATDEVEVFMNSHMLVTYHKQPNRAINNSWVRLKKEEGLKKGPIFVLHSIIDQIVDDYFQPVFHIEDALNQIEENSDREAVNELLDKIFDIRHDMSKLRRSILPMRDLLYRLLNSENVSFIEDQRFYFHDIYDHLLKLSEMLESYREFSADIRENYMSFNSNKTNNIMMTLTIITTIFMPLTFIVGIYGMNFDYMPELHIKYAYYMVLIGMACIAFFMFLIFVKIGWLKIGNKKNRRNRHSSK</sequence>
<comment type="caution">
    <text evidence="9">The sequence shown here is derived from an EMBL/GenBank/DDBJ whole genome shotgun (WGS) entry which is preliminary data.</text>
</comment>
<dbReference type="InterPro" id="IPR002523">
    <property type="entry name" value="MgTranspt_CorA/ZnTranspt_ZntB"/>
</dbReference>
<dbReference type="PATRIC" id="fig|665952.3.peg.2190"/>
<dbReference type="Gene3D" id="1.20.58.340">
    <property type="entry name" value="Magnesium transport protein CorA, transmembrane region"/>
    <property type="match status" value="2"/>
</dbReference>
<dbReference type="AlphaFoldDB" id="G9QM78"/>
<dbReference type="GO" id="GO:0015087">
    <property type="term" value="F:cobalt ion transmembrane transporter activity"/>
    <property type="evidence" value="ECO:0007669"/>
    <property type="project" value="UniProtKB-UniRule"/>
</dbReference>
<evidence type="ECO:0000313" key="10">
    <source>
        <dbReference type="Proteomes" id="UP000011747"/>
    </source>
</evidence>
<dbReference type="Gene3D" id="3.30.460.20">
    <property type="entry name" value="CorA soluble domain-like"/>
    <property type="match status" value="1"/>
</dbReference>
<dbReference type="GO" id="GO:0005886">
    <property type="term" value="C:plasma membrane"/>
    <property type="evidence" value="ECO:0007669"/>
    <property type="project" value="UniProtKB-SubCell"/>
</dbReference>
<keyword evidence="7 8" id="KW-0472">Membrane</keyword>
<evidence type="ECO:0000256" key="2">
    <source>
        <dbReference type="ARBA" id="ARBA00009765"/>
    </source>
</evidence>
<dbReference type="GO" id="GO:0000287">
    <property type="term" value="F:magnesium ion binding"/>
    <property type="evidence" value="ECO:0007669"/>
    <property type="project" value="TreeGrafter"/>
</dbReference>
<dbReference type="GO" id="GO:0015095">
    <property type="term" value="F:magnesium ion transmembrane transporter activity"/>
    <property type="evidence" value="ECO:0007669"/>
    <property type="project" value="UniProtKB-UniRule"/>
</dbReference>
<keyword evidence="5 8" id="KW-0812">Transmembrane</keyword>
<dbReference type="GO" id="GO:0050897">
    <property type="term" value="F:cobalt ion binding"/>
    <property type="evidence" value="ECO:0007669"/>
    <property type="project" value="TreeGrafter"/>
</dbReference>
<protein>
    <recommendedName>
        <fullName evidence="8">Magnesium transport protein CorA</fullName>
    </recommendedName>
</protein>
<accession>G9QM78</accession>
<dbReference type="EMBL" id="ACWF01000117">
    <property type="protein sequence ID" value="EHL77213.1"/>
    <property type="molecule type" value="Genomic_DNA"/>
</dbReference>
<organism evidence="9 10">
    <name type="scientific">Bacillus smithii 7_3_47FAA</name>
    <dbReference type="NCBI Taxonomy" id="665952"/>
    <lineage>
        <taxon>Bacteria</taxon>
        <taxon>Bacillati</taxon>
        <taxon>Bacillota</taxon>
        <taxon>Bacilli</taxon>
        <taxon>Bacillales</taxon>
        <taxon>Bacillaceae</taxon>
        <taxon>Bacillus</taxon>
    </lineage>
</organism>
<evidence type="ECO:0000256" key="4">
    <source>
        <dbReference type="ARBA" id="ARBA00022475"/>
    </source>
</evidence>
<feature type="transmembrane region" description="Helical" evidence="8">
    <location>
        <begin position="254"/>
        <end position="277"/>
    </location>
</feature>
<keyword evidence="10" id="KW-1185">Reference proteome</keyword>